<protein>
    <submittedName>
        <fullName evidence="3">SHOCT domain-containing protein</fullName>
    </submittedName>
</protein>
<evidence type="ECO:0000313" key="4">
    <source>
        <dbReference type="Proteomes" id="UP000650524"/>
    </source>
</evidence>
<feature type="chain" id="PRO_5035291856" evidence="1">
    <location>
        <begin position="21"/>
        <end position="77"/>
    </location>
</feature>
<sequence>MNKLKILILSLLIFSGAGFAGCCGSPGEGGKGGTAEVTVKKHTTGQELIDLQKAHENGAISDEEYEKQKEAILERQK</sequence>
<evidence type="ECO:0000259" key="2">
    <source>
        <dbReference type="Pfam" id="PF09851"/>
    </source>
</evidence>
<gene>
    <name evidence="3" type="ORF">H8E19_15955</name>
</gene>
<evidence type="ECO:0000313" key="3">
    <source>
        <dbReference type="EMBL" id="MBC8178899.1"/>
    </source>
</evidence>
<organism evidence="3 4">
    <name type="scientific">Candidatus Desulfacyla euxinica</name>
    <dbReference type="NCBI Taxonomy" id="2841693"/>
    <lineage>
        <taxon>Bacteria</taxon>
        <taxon>Deltaproteobacteria</taxon>
        <taxon>Candidatus Desulfacyla</taxon>
    </lineage>
</organism>
<name>A0A8J6T8W6_9DELT</name>
<dbReference type="PROSITE" id="PS51257">
    <property type="entry name" value="PROKAR_LIPOPROTEIN"/>
    <property type="match status" value="1"/>
</dbReference>
<dbReference type="InterPro" id="IPR018649">
    <property type="entry name" value="SHOCT"/>
</dbReference>
<keyword evidence="1" id="KW-0732">Signal</keyword>
<dbReference type="AlphaFoldDB" id="A0A8J6T8W6"/>
<accession>A0A8J6T8W6</accession>
<dbReference type="EMBL" id="JACNJD010000325">
    <property type="protein sequence ID" value="MBC8178899.1"/>
    <property type="molecule type" value="Genomic_DNA"/>
</dbReference>
<feature type="domain" description="SHOCT" evidence="2">
    <location>
        <begin position="47"/>
        <end position="73"/>
    </location>
</feature>
<dbReference type="Proteomes" id="UP000650524">
    <property type="component" value="Unassembled WGS sequence"/>
</dbReference>
<reference evidence="3 4" key="1">
    <citation type="submission" date="2020-08" db="EMBL/GenBank/DDBJ databases">
        <title>Bridging the membrane lipid divide: bacteria of the FCB group superphylum have the potential to synthesize archaeal ether lipids.</title>
        <authorList>
            <person name="Villanueva L."/>
            <person name="Von Meijenfeldt F.A.B."/>
            <person name="Westbye A.B."/>
            <person name="Yadav S."/>
            <person name="Hopmans E.C."/>
            <person name="Dutilh B.E."/>
            <person name="Sinninghe Damste J.S."/>
        </authorList>
    </citation>
    <scope>NUCLEOTIDE SEQUENCE [LARGE SCALE GENOMIC DNA]</scope>
    <source>
        <strain evidence="3">NIOZ-UU27</strain>
    </source>
</reference>
<proteinExistence type="predicted"/>
<dbReference type="Pfam" id="PF09851">
    <property type="entry name" value="SHOCT"/>
    <property type="match status" value="1"/>
</dbReference>
<comment type="caution">
    <text evidence="3">The sequence shown here is derived from an EMBL/GenBank/DDBJ whole genome shotgun (WGS) entry which is preliminary data.</text>
</comment>
<feature type="signal peptide" evidence="1">
    <location>
        <begin position="1"/>
        <end position="20"/>
    </location>
</feature>
<evidence type="ECO:0000256" key="1">
    <source>
        <dbReference type="SAM" id="SignalP"/>
    </source>
</evidence>